<reference evidence="10" key="1">
    <citation type="submission" date="2021-12" db="EMBL/GenBank/DDBJ databases">
        <authorList>
            <person name="Martin H S."/>
        </authorList>
    </citation>
    <scope>NUCLEOTIDE SEQUENCE</scope>
</reference>
<dbReference type="AlphaFoldDB" id="A0A8J9UHT7"/>
<feature type="signal peptide" evidence="9">
    <location>
        <begin position="1"/>
        <end position="21"/>
    </location>
</feature>
<feature type="transmembrane region" description="Helical" evidence="8">
    <location>
        <begin position="597"/>
        <end position="617"/>
    </location>
</feature>
<keyword evidence="9" id="KW-0732">Signal</keyword>
<gene>
    <name evidence="10" type="ORF">BINO364_LOCUS6719</name>
</gene>
<evidence type="ECO:0000256" key="7">
    <source>
        <dbReference type="ARBA" id="ARBA00023180"/>
    </source>
</evidence>
<keyword evidence="11" id="KW-1185">Reference proteome</keyword>
<feature type="non-terminal residue" evidence="10">
    <location>
        <position position="626"/>
    </location>
</feature>
<evidence type="ECO:0000256" key="4">
    <source>
        <dbReference type="ARBA" id="ARBA00022989"/>
    </source>
</evidence>
<dbReference type="GO" id="GO:0005886">
    <property type="term" value="C:plasma membrane"/>
    <property type="evidence" value="ECO:0007669"/>
    <property type="project" value="UniProtKB-SubCell"/>
</dbReference>
<dbReference type="EMBL" id="OV170222">
    <property type="protein sequence ID" value="CAH0720498.1"/>
    <property type="molecule type" value="Genomic_DNA"/>
</dbReference>
<evidence type="ECO:0000313" key="10">
    <source>
        <dbReference type="EMBL" id="CAH0720498.1"/>
    </source>
</evidence>
<keyword evidence="4 8" id="KW-1133">Transmembrane helix</keyword>
<feature type="chain" id="PRO_5035437168" description="Ionotropic receptor 143a" evidence="9">
    <location>
        <begin position="22"/>
        <end position="626"/>
    </location>
</feature>
<evidence type="ECO:0000256" key="6">
    <source>
        <dbReference type="ARBA" id="ARBA00023170"/>
    </source>
</evidence>
<keyword evidence="6" id="KW-0675">Receptor</keyword>
<dbReference type="OrthoDB" id="7486450at2759"/>
<evidence type="ECO:0000256" key="3">
    <source>
        <dbReference type="ARBA" id="ARBA00022692"/>
    </source>
</evidence>
<evidence type="ECO:0000256" key="9">
    <source>
        <dbReference type="SAM" id="SignalP"/>
    </source>
</evidence>
<sequence>MLWGISYKQFILLLTIARTTAINIDLLQNNVSNTAPLMKCFSLVSENHHNSFKSAITIYENNNVSEDAADGLLNALLENGKPFIKISDKHTLQRLIKAYDGTMLIVSYYQTCDELFLHIDLEIFDIHFRYLIIIDALPDEVCFKTLNKVLHSIRHYDITFLTKDQSEDMFKLEKFILDIDEETCNFSEIIPIETINVCHNGSLQGKKITDVFRIKIPTNFKKCNFNVGMTTLFPYSTLENKELYKNLDDVDNQCYGADVELMKIFADIFNLTLKLYYIYREEESPFLHSEFVGYLHNRTLDACAGGLYRIYGNSVAYSGIYSAQAVIWVYSVEREVKSWQALVKKTTGLYIFFIFYICYAILWKLMRKFDNQICSMRDTLFYGWGALVGASGLQDAPNLKLKILNVFYLIMCIHLSSYISTQIYYYLTIEGPPESYNTFEELSASSKTPYLIFAAKYFHRDHKYEVFVNTSGDCEAFEDCLNMILEHKGSTIIFDGYLPSLQSSTAVNDEARVLRVSENILFVYHEMLMRKDHILVPKFDVITATLFEAGIFQKLYVEAIGITVVDKAKIVNKNILSNSYSCIVGCQITLRELAGAFYIWIIGCILSCCIFVAEIVLNTKKPILQE</sequence>
<protein>
    <recommendedName>
        <fullName evidence="12">Ionotropic receptor 143a</fullName>
    </recommendedName>
</protein>
<evidence type="ECO:0000256" key="8">
    <source>
        <dbReference type="SAM" id="Phobius"/>
    </source>
</evidence>
<evidence type="ECO:0000256" key="1">
    <source>
        <dbReference type="ARBA" id="ARBA00004651"/>
    </source>
</evidence>
<comment type="subcellular location">
    <subcellularLocation>
        <location evidence="1">Cell membrane</location>
        <topology evidence="1">Multi-pass membrane protein</topology>
    </subcellularLocation>
</comment>
<evidence type="ECO:0008006" key="12">
    <source>
        <dbReference type="Google" id="ProtNLM"/>
    </source>
</evidence>
<feature type="transmembrane region" description="Helical" evidence="8">
    <location>
        <begin position="347"/>
        <end position="366"/>
    </location>
</feature>
<evidence type="ECO:0000256" key="5">
    <source>
        <dbReference type="ARBA" id="ARBA00023136"/>
    </source>
</evidence>
<keyword evidence="3 8" id="KW-0812">Transmembrane</keyword>
<dbReference type="SUPFAM" id="SSF53850">
    <property type="entry name" value="Periplasmic binding protein-like II"/>
    <property type="match status" value="1"/>
</dbReference>
<dbReference type="PANTHER" id="PTHR42643">
    <property type="entry name" value="IONOTROPIC RECEPTOR 20A-RELATED"/>
    <property type="match status" value="1"/>
</dbReference>
<evidence type="ECO:0000256" key="2">
    <source>
        <dbReference type="ARBA" id="ARBA00022475"/>
    </source>
</evidence>
<accession>A0A8J9UHT7</accession>
<proteinExistence type="predicted"/>
<keyword evidence="2" id="KW-1003">Cell membrane</keyword>
<keyword evidence="5 8" id="KW-0472">Membrane</keyword>
<feature type="transmembrane region" description="Helical" evidence="8">
    <location>
        <begin position="406"/>
        <end position="427"/>
    </location>
</feature>
<name>A0A8J9UHT7_9NEOP</name>
<dbReference type="InterPro" id="IPR052192">
    <property type="entry name" value="Insect_Ionotropic_Sensory_Rcpt"/>
</dbReference>
<keyword evidence="7" id="KW-0325">Glycoprotein</keyword>
<dbReference type="PANTHER" id="PTHR42643:SF30">
    <property type="entry name" value="IONOTROPIC RECEPTOR 40A-RELATED"/>
    <property type="match status" value="1"/>
</dbReference>
<evidence type="ECO:0000313" key="11">
    <source>
        <dbReference type="Proteomes" id="UP000838878"/>
    </source>
</evidence>
<dbReference type="Proteomes" id="UP000838878">
    <property type="component" value="Chromosome 2"/>
</dbReference>
<organism evidence="10 11">
    <name type="scientific">Brenthis ino</name>
    <name type="common">lesser marbled fritillary</name>
    <dbReference type="NCBI Taxonomy" id="405034"/>
    <lineage>
        <taxon>Eukaryota</taxon>
        <taxon>Metazoa</taxon>
        <taxon>Ecdysozoa</taxon>
        <taxon>Arthropoda</taxon>
        <taxon>Hexapoda</taxon>
        <taxon>Insecta</taxon>
        <taxon>Pterygota</taxon>
        <taxon>Neoptera</taxon>
        <taxon>Endopterygota</taxon>
        <taxon>Lepidoptera</taxon>
        <taxon>Glossata</taxon>
        <taxon>Ditrysia</taxon>
        <taxon>Papilionoidea</taxon>
        <taxon>Nymphalidae</taxon>
        <taxon>Heliconiinae</taxon>
        <taxon>Argynnini</taxon>
        <taxon>Brenthis</taxon>
    </lineage>
</organism>